<protein>
    <submittedName>
        <fullName evidence="1">Uncharacterized protein</fullName>
    </submittedName>
</protein>
<evidence type="ECO:0000313" key="1">
    <source>
        <dbReference type="EMBL" id="KAK9148240.1"/>
    </source>
</evidence>
<accession>A0AAP0PNF1</accession>
<keyword evidence="2" id="KW-1185">Reference proteome</keyword>
<name>A0AAP0PNF1_9MAGN</name>
<organism evidence="1 2">
    <name type="scientific">Stephania cephalantha</name>
    <dbReference type="NCBI Taxonomy" id="152367"/>
    <lineage>
        <taxon>Eukaryota</taxon>
        <taxon>Viridiplantae</taxon>
        <taxon>Streptophyta</taxon>
        <taxon>Embryophyta</taxon>
        <taxon>Tracheophyta</taxon>
        <taxon>Spermatophyta</taxon>
        <taxon>Magnoliopsida</taxon>
        <taxon>Ranunculales</taxon>
        <taxon>Menispermaceae</taxon>
        <taxon>Menispermoideae</taxon>
        <taxon>Cissampelideae</taxon>
        <taxon>Stephania</taxon>
    </lineage>
</organism>
<sequence length="74" mass="8769">MGDETSERRPWEARLWEPRRREASTAVEGGGGRWSGRRRWEEVTGWKMKEKNGWSGKRHLVLKCFVYIVTLGFM</sequence>
<dbReference type="Proteomes" id="UP001419268">
    <property type="component" value="Unassembled WGS sequence"/>
</dbReference>
<evidence type="ECO:0000313" key="2">
    <source>
        <dbReference type="Proteomes" id="UP001419268"/>
    </source>
</evidence>
<dbReference type="EMBL" id="JBBNAG010000003">
    <property type="protein sequence ID" value="KAK9148240.1"/>
    <property type="molecule type" value="Genomic_DNA"/>
</dbReference>
<gene>
    <name evidence="1" type="ORF">Scep_006997</name>
</gene>
<proteinExistence type="predicted"/>
<comment type="caution">
    <text evidence="1">The sequence shown here is derived from an EMBL/GenBank/DDBJ whole genome shotgun (WGS) entry which is preliminary data.</text>
</comment>
<dbReference type="AlphaFoldDB" id="A0AAP0PNF1"/>
<reference evidence="1 2" key="1">
    <citation type="submission" date="2024-01" db="EMBL/GenBank/DDBJ databases">
        <title>Genome assemblies of Stephania.</title>
        <authorList>
            <person name="Yang L."/>
        </authorList>
    </citation>
    <scope>NUCLEOTIDE SEQUENCE [LARGE SCALE GENOMIC DNA]</scope>
    <source>
        <strain evidence="1">JXDWG</strain>
        <tissue evidence="1">Leaf</tissue>
    </source>
</reference>